<dbReference type="RefSeq" id="WP_310575211.1">
    <property type="nucleotide sequence ID" value="NZ_JAVKPK010000015.1"/>
</dbReference>
<feature type="transmembrane region" description="Helical" evidence="2">
    <location>
        <begin position="113"/>
        <end position="133"/>
    </location>
</feature>
<evidence type="ECO:0000313" key="4">
    <source>
        <dbReference type="Proteomes" id="UP001246244"/>
    </source>
</evidence>
<dbReference type="Proteomes" id="UP001246244">
    <property type="component" value="Unassembled WGS sequence"/>
</dbReference>
<dbReference type="PANTHER" id="PTHR35337">
    <property type="entry name" value="SLR1478 PROTEIN"/>
    <property type="match status" value="1"/>
</dbReference>
<feature type="transmembrane region" description="Helical" evidence="2">
    <location>
        <begin position="64"/>
        <end position="92"/>
    </location>
</feature>
<dbReference type="EMBL" id="JAVKPK010000015">
    <property type="protein sequence ID" value="MDR7665184.1"/>
    <property type="molecule type" value="Genomic_DNA"/>
</dbReference>
<feature type="compositionally biased region" description="Basic and acidic residues" evidence="1">
    <location>
        <begin position="1"/>
        <end position="13"/>
    </location>
</feature>
<dbReference type="InterPro" id="IPR002798">
    <property type="entry name" value="SpoIIM-like"/>
</dbReference>
<evidence type="ECO:0000256" key="2">
    <source>
        <dbReference type="SAM" id="Phobius"/>
    </source>
</evidence>
<accession>A0ABU2CZP1</accession>
<protein>
    <submittedName>
        <fullName evidence="3">Stage II sporulation protein M</fullName>
    </submittedName>
</protein>
<keyword evidence="2" id="KW-0472">Membrane</keyword>
<reference evidence="4" key="1">
    <citation type="submission" date="2023-07" db="EMBL/GenBank/DDBJ databases">
        <title>Whole-genome sequencing of a new Methanosarcina sp. Z-7115.</title>
        <authorList>
            <person name="Zhilina T.N."/>
            <person name="Merkel A.Y."/>
        </authorList>
    </citation>
    <scope>NUCLEOTIDE SEQUENCE [LARGE SCALE GENOMIC DNA]</scope>
    <source>
        <strain evidence="4">Z-7115</strain>
    </source>
</reference>
<keyword evidence="2" id="KW-0812">Transmembrane</keyword>
<feature type="region of interest" description="Disordered" evidence="1">
    <location>
        <begin position="1"/>
        <end position="28"/>
    </location>
</feature>
<organism evidence="3 4">
    <name type="scientific">Methanosarcina baikalica</name>
    <dbReference type="NCBI Taxonomy" id="3073890"/>
    <lineage>
        <taxon>Archaea</taxon>
        <taxon>Methanobacteriati</taxon>
        <taxon>Methanobacteriota</taxon>
        <taxon>Stenosarchaea group</taxon>
        <taxon>Methanomicrobia</taxon>
        <taxon>Methanosarcinales</taxon>
        <taxon>Methanosarcinaceae</taxon>
        <taxon>Methanosarcina</taxon>
    </lineage>
</organism>
<name>A0ABU2CZP1_9EURY</name>
<evidence type="ECO:0000256" key="1">
    <source>
        <dbReference type="SAM" id="MobiDB-lite"/>
    </source>
</evidence>
<proteinExistence type="predicted"/>
<keyword evidence="2" id="KW-1133">Transmembrane helix</keyword>
<dbReference type="Pfam" id="PF01944">
    <property type="entry name" value="SpoIIM"/>
    <property type="match status" value="1"/>
</dbReference>
<feature type="transmembrane region" description="Helical" evidence="2">
    <location>
        <begin position="166"/>
        <end position="189"/>
    </location>
</feature>
<sequence>MEREEDYVEEKQARVQTETPEGEIENRGYTREEKDFLTGNRVVEVWSEGGKSSKKGFTGYLHLIWPYFLFITFVFFASLIAGYVSVASFPDMADNLIKSFSSRFGPLQEMKPLYILFVIFLNNAFVSLLSLVLGLALGVLSILFIAFNGYIVGVISNIVAQQKGLLFIVLALLPHGIIELPMVFLSASIGLRLGLQVFSALIGRPTQIKKEFKEGLQFYFHWILPLLFVAAVIETFITPLILGLI</sequence>
<comment type="caution">
    <text evidence="3">The sequence shown here is derived from an EMBL/GenBank/DDBJ whole genome shotgun (WGS) entry which is preliminary data.</text>
</comment>
<evidence type="ECO:0000313" key="3">
    <source>
        <dbReference type="EMBL" id="MDR7665184.1"/>
    </source>
</evidence>
<feature type="transmembrane region" description="Helical" evidence="2">
    <location>
        <begin position="219"/>
        <end position="242"/>
    </location>
</feature>
<dbReference type="PANTHER" id="PTHR35337:SF1">
    <property type="entry name" value="SLR1478 PROTEIN"/>
    <property type="match status" value="1"/>
</dbReference>
<keyword evidence="4" id="KW-1185">Reference proteome</keyword>
<gene>
    <name evidence="3" type="ORF">RG963_05170</name>
</gene>
<feature type="transmembrane region" description="Helical" evidence="2">
    <location>
        <begin position="139"/>
        <end position="159"/>
    </location>
</feature>